<accession>A0AA88HES4</accession>
<protein>
    <submittedName>
        <fullName evidence="1">Uncharacterized protein</fullName>
    </submittedName>
</protein>
<evidence type="ECO:0000313" key="1">
    <source>
        <dbReference type="EMBL" id="KAK2710003.1"/>
    </source>
</evidence>
<proteinExistence type="predicted"/>
<keyword evidence="2" id="KW-1185">Reference proteome</keyword>
<comment type="caution">
    <text evidence="1">The sequence shown here is derived from an EMBL/GenBank/DDBJ whole genome shotgun (WGS) entry which is preliminary data.</text>
</comment>
<organism evidence="1 2">
    <name type="scientific">Artemia franciscana</name>
    <name type="common">Brine shrimp</name>
    <name type="synonym">Artemia sanfranciscana</name>
    <dbReference type="NCBI Taxonomy" id="6661"/>
    <lineage>
        <taxon>Eukaryota</taxon>
        <taxon>Metazoa</taxon>
        <taxon>Ecdysozoa</taxon>
        <taxon>Arthropoda</taxon>
        <taxon>Crustacea</taxon>
        <taxon>Branchiopoda</taxon>
        <taxon>Anostraca</taxon>
        <taxon>Artemiidae</taxon>
        <taxon>Artemia</taxon>
    </lineage>
</organism>
<reference evidence="1" key="1">
    <citation type="submission" date="2023-07" db="EMBL/GenBank/DDBJ databases">
        <title>Chromosome-level genome assembly of Artemia franciscana.</title>
        <authorList>
            <person name="Jo E."/>
        </authorList>
    </citation>
    <scope>NUCLEOTIDE SEQUENCE</scope>
    <source>
        <tissue evidence="1">Whole body</tissue>
    </source>
</reference>
<dbReference type="EMBL" id="JAVRJZ010000017">
    <property type="protein sequence ID" value="KAK2710003.1"/>
    <property type="molecule type" value="Genomic_DNA"/>
</dbReference>
<evidence type="ECO:0000313" key="2">
    <source>
        <dbReference type="Proteomes" id="UP001187531"/>
    </source>
</evidence>
<name>A0AA88HES4_ARTSF</name>
<gene>
    <name evidence="1" type="ORF">QYM36_013620</name>
</gene>
<dbReference type="Proteomes" id="UP001187531">
    <property type="component" value="Unassembled WGS sequence"/>
</dbReference>
<dbReference type="AlphaFoldDB" id="A0AA88HES4"/>
<sequence length="87" mass="9833">MYELKVPMLKDAEIELLDQSLKAKEPLAKALNIFQGDNKCFLGTESPILIGQKQSLEDMKRYNALKHANTLVDDMLAGLKKFFIAFS</sequence>